<evidence type="ECO:0000259" key="1">
    <source>
        <dbReference type="PROSITE" id="PS51462"/>
    </source>
</evidence>
<dbReference type="PROSITE" id="PS51462">
    <property type="entry name" value="NUDIX"/>
    <property type="match status" value="1"/>
</dbReference>
<name>A0ABU7MLJ9_9BACT</name>
<accession>A0ABU7MLJ9</accession>
<dbReference type="SUPFAM" id="SSF55811">
    <property type="entry name" value="Nudix"/>
    <property type="match status" value="1"/>
</dbReference>
<dbReference type="Proteomes" id="UP001344817">
    <property type="component" value="Unassembled WGS sequence"/>
</dbReference>
<protein>
    <submittedName>
        <fullName evidence="2">NUDIX domain-containing protein</fullName>
    </submittedName>
</protein>
<organism evidence="2 3">
    <name type="scientific">Mycoplasmopsis ciconiae</name>
    <dbReference type="NCBI Taxonomy" id="561067"/>
    <lineage>
        <taxon>Bacteria</taxon>
        <taxon>Bacillati</taxon>
        <taxon>Mycoplasmatota</taxon>
        <taxon>Mycoplasmoidales</taxon>
        <taxon>Metamycoplasmataceae</taxon>
        <taxon>Mycoplasmopsis</taxon>
    </lineage>
</organism>
<comment type="caution">
    <text evidence="2">The sequence shown here is derived from an EMBL/GenBank/DDBJ whole genome shotgun (WGS) entry which is preliminary data.</text>
</comment>
<sequence>MKPDKLLFQTKWLSLYETNKGFIYAERKGVDSIAFLAFKKENGEYLFHLRYQLYPNLKHLNNEYKFYPSCITGTIEANETPIQTVIKEAFEEGGFKISQQNIISYTPYLATTQSNEIVHVYLGLIDSSVECCEAQGDGSYFEKISFNKWVNIQELQQILKNEITHSSLFVAYKLFLEYINKANQQKN</sequence>
<feature type="domain" description="Nudix hydrolase" evidence="1">
    <location>
        <begin position="28"/>
        <end position="172"/>
    </location>
</feature>
<keyword evidence="3" id="KW-1185">Reference proteome</keyword>
<evidence type="ECO:0000313" key="2">
    <source>
        <dbReference type="EMBL" id="MEE3928310.1"/>
    </source>
</evidence>
<dbReference type="InterPro" id="IPR015797">
    <property type="entry name" value="NUDIX_hydrolase-like_dom_sf"/>
</dbReference>
<proteinExistence type="predicted"/>
<evidence type="ECO:0000313" key="3">
    <source>
        <dbReference type="Proteomes" id="UP001344817"/>
    </source>
</evidence>
<dbReference type="Gene3D" id="3.90.79.10">
    <property type="entry name" value="Nucleoside Triphosphate Pyrophosphohydrolase"/>
    <property type="match status" value="1"/>
</dbReference>
<dbReference type="RefSeq" id="WP_330500724.1">
    <property type="nucleotide sequence ID" value="NZ_JAZDWZ010000005.1"/>
</dbReference>
<gene>
    <name evidence="2" type="ORF">V2E24_01840</name>
</gene>
<reference evidence="2" key="1">
    <citation type="submission" date="2024-01" db="EMBL/GenBank/DDBJ databases">
        <title>Genome sequence of Mycoplasma ciconiae type strain DSM 25251.</title>
        <authorList>
            <person name="Spergser J."/>
        </authorList>
    </citation>
    <scope>NUCLEOTIDE SEQUENCE [LARGE SCALE GENOMIC DNA]</scope>
    <source>
        <strain evidence="2">DSM 25251</strain>
    </source>
</reference>
<dbReference type="Pfam" id="PF00293">
    <property type="entry name" value="NUDIX"/>
    <property type="match status" value="1"/>
</dbReference>
<dbReference type="InterPro" id="IPR000086">
    <property type="entry name" value="NUDIX_hydrolase_dom"/>
</dbReference>
<dbReference type="EMBL" id="JAZDWZ010000005">
    <property type="protein sequence ID" value="MEE3928310.1"/>
    <property type="molecule type" value="Genomic_DNA"/>
</dbReference>